<evidence type="ECO:0000256" key="1">
    <source>
        <dbReference type="SAM" id="Phobius"/>
    </source>
</evidence>
<accession>A0A2G5SMK0</accession>
<dbReference type="EMBL" id="PDUG01000006">
    <property type="protein sequence ID" value="PIC16334.1"/>
    <property type="molecule type" value="Genomic_DNA"/>
</dbReference>
<name>A0A2G5SMK0_9PELO</name>
<gene>
    <name evidence="2" type="primary">Cnig_chr_X.g22975</name>
    <name evidence="2" type="ORF">B9Z55_022975</name>
</gene>
<keyword evidence="1" id="KW-0472">Membrane</keyword>
<protein>
    <submittedName>
        <fullName evidence="2">Uncharacterized protein</fullName>
    </submittedName>
</protein>
<proteinExistence type="predicted"/>
<dbReference type="Proteomes" id="UP000230233">
    <property type="component" value="Chromosome X"/>
</dbReference>
<keyword evidence="1" id="KW-0812">Transmembrane</keyword>
<organism evidence="2 3">
    <name type="scientific">Caenorhabditis nigoni</name>
    <dbReference type="NCBI Taxonomy" id="1611254"/>
    <lineage>
        <taxon>Eukaryota</taxon>
        <taxon>Metazoa</taxon>
        <taxon>Ecdysozoa</taxon>
        <taxon>Nematoda</taxon>
        <taxon>Chromadorea</taxon>
        <taxon>Rhabditida</taxon>
        <taxon>Rhabditina</taxon>
        <taxon>Rhabditomorpha</taxon>
        <taxon>Rhabditoidea</taxon>
        <taxon>Rhabditidae</taxon>
        <taxon>Peloderinae</taxon>
        <taxon>Caenorhabditis</taxon>
    </lineage>
</organism>
<evidence type="ECO:0000313" key="2">
    <source>
        <dbReference type="EMBL" id="PIC16334.1"/>
    </source>
</evidence>
<keyword evidence="1" id="KW-1133">Transmembrane helix</keyword>
<keyword evidence="3" id="KW-1185">Reference proteome</keyword>
<evidence type="ECO:0000313" key="3">
    <source>
        <dbReference type="Proteomes" id="UP000230233"/>
    </source>
</evidence>
<feature type="transmembrane region" description="Helical" evidence="1">
    <location>
        <begin position="6"/>
        <end position="26"/>
    </location>
</feature>
<dbReference type="AlphaFoldDB" id="A0A2G5SMK0"/>
<comment type="caution">
    <text evidence="2">The sequence shown here is derived from an EMBL/GenBank/DDBJ whole genome shotgun (WGS) entry which is preliminary data.</text>
</comment>
<reference evidence="3" key="1">
    <citation type="submission" date="2017-10" db="EMBL/GenBank/DDBJ databases">
        <title>Rapid genome shrinkage in a self-fertile nematode reveals novel sperm competition proteins.</title>
        <authorList>
            <person name="Yin D."/>
            <person name="Schwarz E.M."/>
            <person name="Thomas C.G."/>
            <person name="Felde R.L."/>
            <person name="Korf I.F."/>
            <person name="Cutter A.D."/>
            <person name="Schartner C.M."/>
            <person name="Ralston E.J."/>
            <person name="Meyer B.J."/>
            <person name="Haag E.S."/>
        </authorList>
    </citation>
    <scope>NUCLEOTIDE SEQUENCE [LARGE SCALE GENOMIC DNA]</scope>
    <source>
        <strain evidence="3">JU1422</strain>
    </source>
</reference>
<sequence>MNDSDTYLLSVFFLLVVFRFLITNQIKSLHIQKMEKEKKKVWLKSNRYLERNLQPEKKDPIFHSAVQIFISSCSKKDGVKKYNTPKW</sequence>